<protein>
    <recommendedName>
        <fullName evidence="2">Biotin attachment protein</fullName>
    </recommendedName>
</protein>
<organism evidence="1">
    <name type="scientific">Thermodesulfobacterium geofontis</name>
    <dbReference type="NCBI Taxonomy" id="1295609"/>
    <lineage>
        <taxon>Bacteria</taxon>
        <taxon>Pseudomonadati</taxon>
        <taxon>Thermodesulfobacteriota</taxon>
        <taxon>Thermodesulfobacteria</taxon>
        <taxon>Thermodesulfobacteriales</taxon>
        <taxon>Thermodesulfobacteriaceae</taxon>
        <taxon>Thermodesulfobacterium</taxon>
    </lineage>
</organism>
<evidence type="ECO:0000313" key="1">
    <source>
        <dbReference type="EMBL" id="HGQ85931.1"/>
    </source>
</evidence>
<dbReference type="EMBL" id="DSZN01000104">
    <property type="protein sequence ID" value="HGQ85931.1"/>
    <property type="molecule type" value="Genomic_DNA"/>
</dbReference>
<dbReference type="Gene3D" id="2.40.50.100">
    <property type="match status" value="2"/>
</dbReference>
<dbReference type="InterPro" id="IPR011053">
    <property type="entry name" value="Single_hybrid_motif"/>
</dbReference>
<reference evidence="1" key="1">
    <citation type="journal article" date="2020" name="mSystems">
        <title>Genome- and Community-Level Interaction Insights into Carbon Utilization and Element Cycling Functions of Hydrothermarchaeota in Hydrothermal Sediment.</title>
        <authorList>
            <person name="Zhou Z."/>
            <person name="Liu Y."/>
            <person name="Xu W."/>
            <person name="Pan J."/>
            <person name="Luo Z.H."/>
            <person name="Li M."/>
        </authorList>
    </citation>
    <scope>NUCLEOTIDE SEQUENCE [LARGE SCALE GENOMIC DNA]</scope>
    <source>
        <strain evidence="1">SpSt-6</strain>
    </source>
</reference>
<accession>A0A7C4JRB1</accession>
<proteinExistence type="predicted"/>
<dbReference type="AlphaFoldDB" id="A0A7C4JRB1"/>
<evidence type="ECO:0008006" key="2">
    <source>
        <dbReference type="Google" id="ProtNLM"/>
    </source>
</evidence>
<sequence>MEIEHQKLNLMLQKFKVNPYKIYPVLTPHTGYIREFKVKEGDLVKGPSGKWLEKPGTPLFILERERNQKIIRAKISGVVQKLRIDLLDKFVEAEEVVLEIKHPLSQEEIISEILLSTLYIIKAPETARYILSPSLASKLEKQGLGKVKVKKGEEILIMAFMKRETPIYFPEDGNFVLYHIYFTPFQLVERDQPLIGFCLEENLPYLQKIIERIKEEWPNS</sequence>
<name>A0A7C4JRB1_9BACT</name>
<gene>
    <name evidence="1" type="ORF">ENT66_06385</name>
</gene>
<comment type="caution">
    <text evidence="1">The sequence shown here is derived from an EMBL/GenBank/DDBJ whole genome shotgun (WGS) entry which is preliminary data.</text>
</comment>
<dbReference type="SUPFAM" id="SSF51230">
    <property type="entry name" value="Single hybrid motif"/>
    <property type="match status" value="1"/>
</dbReference>